<protein>
    <recommendedName>
        <fullName evidence="4">Secreted protein</fullName>
    </recommendedName>
</protein>
<dbReference type="AlphaFoldDB" id="A0AA39XIR9"/>
<reference evidence="2" key="1">
    <citation type="submission" date="2023-06" db="EMBL/GenBank/DDBJ databases">
        <title>Genome-scale phylogeny and comparative genomics of the fungal order Sordariales.</title>
        <authorList>
            <consortium name="Lawrence Berkeley National Laboratory"/>
            <person name="Hensen N."/>
            <person name="Bonometti L."/>
            <person name="Westerberg I."/>
            <person name="Brannstrom I.O."/>
            <person name="Guillou S."/>
            <person name="Cros-Aarteil S."/>
            <person name="Calhoun S."/>
            <person name="Haridas S."/>
            <person name="Kuo A."/>
            <person name="Mondo S."/>
            <person name="Pangilinan J."/>
            <person name="Riley R."/>
            <person name="LaButti K."/>
            <person name="Andreopoulos B."/>
            <person name="Lipzen A."/>
            <person name="Chen C."/>
            <person name="Yanf M."/>
            <person name="Daum C."/>
            <person name="Ng V."/>
            <person name="Clum A."/>
            <person name="Steindorff A."/>
            <person name="Ohm R."/>
            <person name="Martin F."/>
            <person name="Silar P."/>
            <person name="Natvig D."/>
            <person name="Lalanne C."/>
            <person name="Gautier V."/>
            <person name="Ament-velasquez S.L."/>
            <person name="Kruys A."/>
            <person name="Hutchinson M.I."/>
            <person name="Powell A.J."/>
            <person name="Barry K."/>
            <person name="Miller A.N."/>
            <person name="Grigoriev I.V."/>
            <person name="Debuchy R."/>
            <person name="Gladieux P."/>
            <person name="Thoren M.H."/>
            <person name="Johannesson H."/>
        </authorList>
    </citation>
    <scope>NUCLEOTIDE SEQUENCE</scope>
    <source>
        <strain evidence="2">SMH3391-2</strain>
    </source>
</reference>
<accession>A0AA39XIR9</accession>
<keyword evidence="3" id="KW-1185">Reference proteome</keyword>
<dbReference type="EMBL" id="JAULSR010000001">
    <property type="protein sequence ID" value="KAK0634674.1"/>
    <property type="molecule type" value="Genomic_DNA"/>
</dbReference>
<evidence type="ECO:0000313" key="3">
    <source>
        <dbReference type="Proteomes" id="UP001174934"/>
    </source>
</evidence>
<proteinExistence type="predicted"/>
<evidence type="ECO:0000256" key="1">
    <source>
        <dbReference type="SAM" id="SignalP"/>
    </source>
</evidence>
<feature type="signal peptide" evidence="1">
    <location>
        <begin position="1"/>
        <end position="25"/>
    </location>
</feature>
<comment type="caution">
    <text evidence="2">The sequence shown here is derived from an EMBL/GenBank/DDBJ whole genome shotgun (WGS) entry which is preliminary data.</text>
</comment>
<keyword evidence="1" id="KW-0732">Signal</keyword>
<evidence type="ECO:0000313" key="2">
    <source>
        <dbReference type="EMBL" id="KAK0634674.1"/>
    </source>
</evidence>
<gene>
    <name evidence="2" type="ORF">B0T17DRAFT_513994</name>
</gene>
<dbReference type="Proteomes" id="UP001174934">
    <property type="component" value="Unassembled WGS sequence"/>
</dbReference>
<sequence>MCRNYPGAWLGIITLSVCLPATILTDSIKVYIHTHQANDISKPTHTDQIRYDRSNANSFYHNQSIHYKMWPPRYSEKVKNLTRKQDIKLYQHHKSIHPETRQQVH</sequence>
<organism evidence="2 3">
    <name type="scientific">Bombardia bombarda</name>
    <dbReference type="NCBI Taxonomy" id="252184"/>
    <lineage>
        <taxon>Eukaryota</taxon>
        <taxon>Fungi</taxon>
        <taxon>Dikarya</taxon>
        <taxon>Ascomycota</taxon>
        <taxon>Pezizomycotina</taxon>
        <taxon>Sordariomycetes</taxon>
        <taxon>Sordariomycetidae</taxon>
        <taxon>Sordariales</taxon>
        <taxon>Lasiosphaeriaceae</taxon>
        <taxon>Bombardia</taxon>
    </lineage>
</organism>
<feature type="chain" id="PRO_5041417024" description="Secreted protein" evidence="1">
    <location>
        <begin position="26"/>
        <end position="105"/>
    </location>
</feature>
<evidence type="ECO:0008006" key="4">
    <source>
        <dbReference type="Google" id="ProtNLM"/>
    </source>
</evidence>
<name>A0AA39XIR9_9PEZI</name>